<feature type="domain" description="Peptidase C14 caspase" evidence="1">
    <location>
        <begin position="2"/>
        <end position="251"/>
    </location>
</feature>
<accession>A0A6C0LBG2</accession>
<proteinExistence type="predicted"/>
<reference evidence="2" key="1">
    <citation type="journal article" date="2020" name="Nature">
        <title>Giant virus diversity and host interactions through global metagenomics.</title>
        <authorList>
            <person name="Schulz F."/>
            <person name="Roux S."/>
            <person name="Paez-Espino D."/>
            <person name="Jungbluth S."/>
            <person name="Walsh D.A."/>
            <person name="Denef V.J."/>
            <person name="McMahon K.D."/>
            <person name="Konstantinidis K.T."/>
            <person name="Eloe-Fadrosh E.A."/>
            <person name="Kyrpides N.C."/>
            <person name="Woyke T."/>
        </authorList>
    </citation>
    <scope>NUCLEOTIDE SEQUENCE</scope>
    <source>
        <strain evidence="2">GVMAG-M-3300027759-42</strain>
    </source>
</reference>
<dbReference type="GO" id="GO:0004197">
    <property type="term" value="F:cysteine-type endopeptidase activity"/>
    <property type="evidence" value="ECO:0007669"/>
    <property type="project" value="InterPro"/>
</dbReference>
<sequence>MKKALLIGIDYIKNPEYYLRGCINDVIVVRNMLIDAYDYNAFDITIMRDDSGDFIAPTRTNILRQLELLFSQSENLEEIWFHYSGHGSQLQNQNREMKQIIIPSNYQEEGVIQDTELLQLIQQISNNCRAIMVFDCCHSGTICDMPWTFEYTNANSMETQTLVTHTLATHTNPIEMSNPNIYVFSGCRDNQKSSDSINTLDQSIGAFSNALVESLRASRHNISVMELYKNTCIFLLKNGYSQNPVLSSSTKTPSYIIRKS</sequence>
<dbReference type="InterPro" id="IPR050452">
    <property type="entry name" value="Metacaspase"/>
</dbReference>
<dbReference type="Gene3D" id="3.40.50.12660">
    <property type="match status" value="1"/>
</dbReference>
<dbReference type="EMBL" id="MN740443">
    <property type="protein sequence ID" value="QHU26602.1"/>
    <property type="molecule type" value="Genomic_DNA"/>
</dbReference>
<dbReference type="PANTHER" id="PTHR48104">
    <property type="entry name" value="METACASPASE-4"/>
    <property type="match status" value="1"/>
</dbReference>
<dbReference type="InterPro" id="IPR011600">
    <property type="entry name" value="Pept_C14_caspase"/>
</dbReference>
<dbReference type="InterPro" id="IPR029030">
    <property type="entry name" value="Caspase-like_dom_sf"/>
</dbReference>
<name>A0A6C0LBG2_9ZZZZ</name>
<dbReference type="SUPFAM" id="SSF52129">
    <property type="entry name" value="Caspase-like"/>
    <property type="match status" value="1"/>
</dbReference>
<dbReference type="Pfam" id="PF00656">
    <property type="entry name" value="Peptidase_C14"/>
    <property type="match status" value="1"/>
</dbReference>
<dbReference type="PANTHER" id="PTHR48104:SF30">
    <property type="entry name" value="METACASPASE-1"/>
    <property type="match status" value="1"/>
</dbReference>
<evidence type="ECO:0000313" key="2">
    <source>
        <dbReference type="EMBL" id="QHU26602.1"/>
    </source>
</evidence>
<dbReference type="GO" id="GO:0006508">
    <property type="term" value="P:proteolysis"/>
    <property type="evidence" value="ECO:0007669"/>
    <property type="project" value="InterPro"/>
</dbReference>
<organism evidence="2">
    <name type="scientific">viral metagenome</name>
    <dbReference type="NCBI Taxonomy" id="1070528"/>
    <lineage>
        <taxon>unclassified sequences</taxon>
        <taxon>metagenomes</taxon>
        <taxon>organismal metagenomes</taxon>
    </lineage>
</organism>
<dbReference type="GO" id="GO:0005737">
    <property type="term" value="C:cytoplasm"/>
    <property type="evidence" value="ECO:0007669"/>
    <property type="project" value="TreeGrafter"/>
</dbReference>
<evidence type="ECO:0000259" key="1">
    <source>
        <dbReference type="Pfam" id="PF00656"/>
    </source>
</evidence>
<dbReference type="AlphaFoldDB" id="A0A6C0LBG2"/>
<protein>
    <recommendedName>
        <fullName evidence="1">Peptidase C14 caspase domain-containing protein</fullName>
    </recommendedName>
</protein>